<dbReference type="PROSITE" id="PS00455">
    <property type="entry name" value="AMP_BINDING"/>
    <property type="match status" value="1"/>
</dbReference>
<feature type="domain" description="AMP-dependent synthetase/ligase" evidence="2">
    <location>
        <begin position="37"/>
        <end position="399"/>
    </location>
</feature>
<accession>A0AAE2ZK88</accession>
<protein>
    <submittedName>
        <fullName evidence="4">AMP-binding protein</fullName>
    </submittedName>
</protein>
<evidence type="ECO:0000313" key="4">
    <source>
        <dbReference type="EMBL" id="MBW8636145.1"/>
    </source>
</evidence>
<comment type="caution">
    <text evidence="4">The sequence shown here is derived from an EMBL/GenBank/DDBJ whole genome shotgun (WGS) entry which is preliminary data.</text>
</comment>
<reference evidence="4" key="1">
    <citation type="submission" date="2021-08" db="EMBL/GenBank/DDBJ databases">
        <title>Hoeflea bacterium WL0058 sp. nov., isolated from the sediment.</title>
        <authorList>
            <person name="Wang L."/>
            <person name="Zhang D."/>
        </authorList>
    </citation>
    <scope>NUCLEOTIDE SEQUENCE</scope>
    <source>
        <strain evidence="4">WL0058</strain>
    </source>
</reference>
<evidence type="ECO:0000313" key="5">
    <source>
        <dbReference type="Proteomes" id="UP001196509"/>
    </source>
</evidence>
<evidence type="ECO:0000256" key="1">
    <source>
        <dbReference type="ARBA" id="ARBA00022723"/>
    </source>
</evidence>
<dbReference type="InterPro" id="IPR000873">
    <property type="entry name" value="AMP-dep_synth/lig_dom"/>
</dbReference>
<keyword evidence="5" id="KW-1185">Reference proteome</keyword>
<dbReference type="AlphaFoldDB" id="A0AAE2ZK88"/>
<dbReference type="GO" id="GO:0046872">
    <property type="term" value="F:metal ion binding"/>
    <property type="evidence" value="ECO:0007669"/>
    <property type="project" value="UniProtKB-KW"/>
</dbReference>
<name>A0AAE2ZK88_9HYPH</name>
<dbReference type="PANTHER" id="PTHR43201:SF32">
    <property type="entry name" value="2-SUCCINYLBENZOATE--COA LIGASE, CHLOROPLASTIC_PEROXISOMAL"/>
    <property type="match status" value="1"/>
</dbReference>
<dbReference type="PANTHER" id="PTHR43201">
    <property type="entry name" value="ACYL-COA SYNTHETASE"/>
    <property type="match status" value="1"/>
</dbReference>
<sequence>MGIKKWKSRIELLPAEMWASSGDWEGKTIAMRLDALCASDPDIVLFVDGDETLTAKETRDASLRLCSAFERLGLRPGDVVSFQLPNWREVVFIDVACAYGGFVCNPIVPIYREAEVKHIIEDAGSALFLVPHRFRNFDYIDMARRIGDKLGHTFRTVVVRPEGVVGETRFDDLFDVDDSGEERSPVDANSIKLLMYTSGTTGRAKGVLHSHNTIGAEIGNFIRYLGMSGNDVILMPSPLSHITGYLYGIQLPITLGAKAVLMDAWEVGRATELIDRHQVTFTIGATPFLQELASFAKAQGRHLPSMRYFASGGAPVPPEIVERANAAMENCAAFRLYGSTEAPTVTLGVPQRERARLAATTEGFVVGHDIRLVDLEGNDVAPGEEGEIITKGPEVCLGYTLAEHNDAAFDSDGYFHTGDLAMMTEEGCLVITGRKKDLIIRGGENLSPKEIEDEIYKLDAVKEAAVVAMPHARLGETGCAFVVLQPGKTLSFGELVESLDRSGLARQKFPERLEIVSEVPYTAAGKVRKDMLRKIASEFAPAGKAADENG</sequence>
<evidence type="ECO:0000259" key="3">
    <source>
        <dbReference type="Pfam" id="PF13193"/>
    </source>
</evidence>
<keyword evidence="1" id="KW-0479">Metal-binding</keyword>
<dbReference type="SUPFAM" id="SSF56801">
    <property type="entry name" value="Acetyl-CoA synthetase-like"/>
    <property type="match status" value="1"/>
</dbReference>
<dbReference type="Proteomes" id="UP001196509">
    <property type="component" value="Unassembled WGS sequence"/>
</dbReference>
<dbReference type="Gene3D" id="3.30.300.30">
    <property type="match status" value="1"/>
</dbReference>
<dbReference type="Pfam" id="PF00501">
    <property type="entry name" value="AMP-binding"/>
    <property type="match status" value="1"/>
</dbReference>
<dbReference type="Gene3D" id="3.40.50.12780">
    <property type="entry name" value="N-terminal domain of ligase-like"/>
    <property type="match status" value="1"/>
</dbReference>
<dbReference type="RefSeq" id="WP_220226850.1">
    <property type="nucleotide sequence ID" value="NZ_JAICBX010000001.1"/>
</dbReference>
<proteinExistence type="predicted"/>
<dbReference type="Pfam" id="PF13193">
    <property type="entry name" value="AMP-binding_C"/>
    <property type="match status" value="1"/>
</dbReference>
<dbReference type="InterPro" id="IPR020845">
    <property type="entry name" value="AMP-binding_CS"/>
</dbReference>
<organism evidence="4 5">
    <name type="scientific">Flavimaribacter sediminis</name>
    <dbReference type="NCBI Taxonomy" id="2865987"/>
    <lineage>
        <taxon>Bacteria</taxon>
        <taxon>Pseudomonadati</taxon>
        <taxon>Pseudomonadota</taxon>
        <taxon>Alphaproteobacteria</taxon>
        <taxon>Hyphomicrobiales</taxon>
        <taxon>Rhizobiaceae</taxon>
        <taxon>Flavimaribacter</taxon>
    </lineage>
</organism>
<dbReference type="EMBL" id="JAICBX010000001">
    <property type="protein sequence ID" value="MBW8636145.1"/>
    <property type="molecule type" value="Genomic_DNA"/>
</dbReference>
<dbReference type="InterPro" id="IPR045851">
    <property type="entry name" value="AMP-bd_C_sf"/>
</dbReference>
<feature type="domain" description="AMP-binding enzyme C-terminal" evidence="3">
    <location>
        <begin position="450"/>
        <end position="526"/>
    </location>
</feature>
<dbReference type="InterPro" id="IPR025110">
    <property type="entry name" value="AMP-bd_C"/>
</dbReference>
<evidence type="ECO:0000259" key="2">
    <source>
        <dbReference type="Pfam" id="PF00501"/>
    </source>
</evidence>
<gene>
    <name evidence="4" type="ORF">K1W69_03015</name>
</gene>
<dbReference type="InterPro" id="IPR042099">
    <property type="entry name" value="ANL_N_sf"/>
</dbReference>
<dbReference type="GO" id="GO:0031956">
    <property type="term" value="F:medium-chain fatty acid-CoA ligase activity"/>
    <property type="evidence" value="ECO:0007669"/>
    <property type="project" value="TreeGrafter"/>
</dbReference>
<dbReference type="GO" id="GO:0006631">
    <property type="term" value="P:fatty acid metabolic process"/>
    <property type="evidence" value="ECO:0007669"/>
    <property type="project" value="TreeGrafter"/>
</dbReference>